<gene>
    <name evidence="7" type="ORF">NCTC13291_02509</name>
</gene>
<evidence type="ECO:0000256" key="5">
    <source>
        <dbReference type="SAM" id="Phobius"/>
    </source>
</evidence>
<sequence>MLPWPPLFRAARAMASAVLSYGAALALALPQPVWAPVSALVVAQDRLPDTLRSFRGRLIGTALGVAIAMAVHLLLYPLGAPPLLVLGVATGLASLLASVWPAWRVCLWTAAITLLGHPPEMSILASGLARFLEVTLGACIATAIAALEFRSLVALGRSPSREKGGDTPGGG</sequence>
<comment type="subcellular location">
    <subcellularLocation>
        <location evidence="1">Membrane</location>
        <topology evidence="1">Multi-pass membrane protein</topology>
    </subcellularLocation>
</comment>
<keyword evidence="2 5" id="KW-0812">Transmembrane</keyword>
<evidence type="ECO:0000313" key="7">
    <source>
        <dbReference type="EMBL" id="SUE40935.1"/>
    </source>
</evidence>
<name>A0A379N411_9PROT</name>
<evidence type="ECO:0000256" key="4">
    <source>
        <dbReference type="ARBA" id="ARBA00023136"/>
    </source>
</evidence>
<evidence type="ECO:0000313" key="8">
    <source>
        <dbReference type="Proteomes" id="UP000254919"/>
    </source>
</evidence>
<evidence type="ECO:0000256" key="3">
    <source>
        <dbReference type="ARBA" id="ARBA00022989"/>
    </source>
</evidence>
<keyword evidence="4 5" id="KW-0472">Membrane</keyword>
<dbReference type="Pfam" id="PF13515">
    <property type="entry name" value="FUSC_2"/>
    <property type="match status" value="1"/>
</dbReference>
<feature type="domain" description="Integral membrane bound transporter" evidence="6">
    <location>
        <begin position="20"/>
        <end position="143"/>
    </location>
</feature>
<feature type="transmembrane region" description="Helical" evidence="5">
    <location>
        <begin position="83"/>
        <end position="103"/>
    </location>
</feature>
<feature type="transmembrane region" description="Helical" evidence="5">
    <location>
        <begin position="58"/>
        <end position="76"/>
    </location>
</feature>
<protein>
    <submittedName>
        <fullName evidence="7">Predicted membrane protein</fullName>
    </submittedName>
</protein>
<evidence type="ECO:0000256" key="1">
    <source>
        <dbReference type="ARBA" id="ARBA00004141"/>
    </source>
</evidence>
<dbReference type="Proteomes" id="UP000254919">
    <property type="component" value="Unassembled WGS sequence"/>
</dbReference>
<dbReference type="GO" id="GO:0016020">
    <property type="term" value="C:membrane"/>
    <property type="evidence" value="ECO:0007669"/>
    <property type="project" value="UniProtKB-SubCell"/>
</dbReference>
<keyword evidence="3 5" id="KW-1133">Transmembrane helix</keyword>
<reference evidence="7 8" key="1">
    <citation type="submission" date="2018-06" db="EMBL/GenBank/DDBJ databases">
        <authorList>
            <consortium name="Pathogen Informatics"/>
            <person name="Doyle S."/>
        </authorList>
    </citation>
    <scope>NUCLEOTIDE SEQUENCE [LARGE SCALE GENOMIC DNA]</scope>
    <source>
        <strain evidence="7 8">NCTC13291</strain>
    </source>
</reference>
<evidence type="ECO:0000256" key="2">
    <source>
        <dbReference type="ARBA" id="ARBA00022692"/>
    </source>
</evidence>
<dbReference type="EMBL" id="UGVN01000001">
    <property type="protein sequence ID" value="SUE40935.1"/>
    <property type="molecule type" value="Genomic_DNA"/>
</dbReference>
<dbReference type="InterPro" id="IPR049453">
    <property type="entry name" value="Memb_transporter_dom"/>
</dbReference>
<proteinExistence type="predicted"/>
<accession>A0A379N411</accession>
<evidence type="ECO:0000259" key="6">
    <source>
        <dbReference type="Pfam" id="PF13515"/>
    </source>
</evidence>
<dbReference type="RefSeq" id="WP_019459721.1">
    <property type="nucleotide sequence ID" value="NZ_AP031462.1"/>
</dbReference>
<dbReference type="AlphaFoldDB" id="A0A379N411"/>
<dbReference type="GeneID" id="99633553"/>
<organism evidence="7 8">
    <name type="scientific">Roseomonas mucosa</name>
    <dbReference type="NCBI Taxonomy" id="207340"/>
    <lineage>
        <taxon>Bacteria</taxon>
        <taxon>Pseudomonadati</taxon>
        <taxon>Pseudomonadota</taxon>
        <taxon>Alphaproteobacteria</taxon>
        <taxon>Acetobacterales</taxon>
        <taxon>Roseomonadaceae</taxon>
        <taxon>Roseomonas</taxon>
    </lineage>
</organism>